<evidence type="ECO:0000313" key="3">
    <source>
        <dbReference type="Proteomes" id="UP001205748"/>
    </source>
</evidence>
<keyword evidence="3" id="KW-1185">Reference proteome</keyword>
<evidence type="ECO:0000256" key="1">
    <source>
        <dbReference type="ARBA" id="ARBA00023235"/>
    </source>
</evidence>
<dbReference type="SUPFAM" id="SSF51351">
    <property type="entry name" value="Triosephosphate isomerase (TIM)"/>
    <property type="match status" value="1"/>
</dbReference>
<dbReference type="EC" id="5.3.1.1" evidence="2"/>
<dbReference type="InterPro" id="IPR000652">
    <property type="entry name" value="Triosephosphate_isomerase"/>
</dbReference>
<sequence>MADKKIEAPFFVINPKNFLYGESLMDLARYANQLAKEYKIDILFTAPLTELALVVKECPNLIITAQHMDAVEPGDSMGRVLPESLRQVGVQAVVLNHSDNPLSLAILRKTIERAKEVGLQTIVCADSVQEGQGIAILEPDILLAEPTDLIGKTQISNRDYVTSTIKEIKKINPKVLVEQGAGIRTEKDVEELLGLGADGVGLTSGIIKAHQPKEMMKKMVLAVAAYQKERK</sequence>
<protein>
    <submittedName>
        <fullName evidence="2">Triose-phosphate isomerase</fullName>
        <ecNumber evidence="2">5.3.1.1</ecNumber>
    </submittedName>
</protein>
<dbReference type="InterPro" id="IPR035990">
    <property type="entry name" value="TIM_sf"/>
</dbReference>
<proteinExistence type="predicted"/>
<evidence type="ECO:0000313" key="2">
    <source>
        <dbReference type="EMBL" id="MCR1899098.1"/>
    </source>
</evidence>
<dbReference type="InterPro" id="IPR013785">
    <property type="entry name" value="Aldolase_TIM"/>
</dbReference>
<gene>
    <name evidence="2" type="ORF">NSA47_08895</name>
</gene>
<dbReference type="RefSeq" id="WP_257531094.1">
    <property type="nucleotide sequence ID" value="NZ_JANKAS010000007.1"/>
</dbReference>
<accession>A0AAE3HH97</accession>
<reference evidence="2" key="1">
    <citation type="submission" date="2022-07" db="EMBL/GenBank/DDBJ databases">
        <title>Enhanced cultured diversity of the mouse gut microbiota enables custom-made synthetic communities.</title>
        <authorList>
            <person name="Afrizal A."/>
        </authorList>
    </citation>
    <scope>NUCLEOTIDE SEQUENCE</scope>
    <source>
        <strain evidence="2">DSM 28593</strain>
    </source>
</reference>
<organism evidence="2 3">
    <name type="scientific">Irregularibacter muris</name>
    <dbReference type="NCBI Taxonomy" id="1796619"/>
    <lineage>
        <taxon>Bacteria</taxon>
        <taxon>Bacillati</taxon>
        <taxon>Bacillota</taxon>
        <taxon>Clostridia</taxon>
        <taxon>Eubacteriales</taxon>
        <taxon>Eubacteriaceae</taxon>
        <taxon>Irregularibacter</taxon>
    </lineage>
</organism>
<keyword evidence="1 2" id="KW-0413">Isomerase</keyword>
<dbReference type="GO" id="GO:0004807">
    <property type="term" value="F:triose-phosphate isomerase activity"/>
    <property type="evidence" value="ECO:0007669"/>
    <property type="project" value="UniProtKB-EC"/>
</dbReference>
<dbReference type="NCBIfam" id="NF003302">
    <property type="entry name" value="PRK04302.1"/>
    <property type="match status" value="1"/>
</dbReference>
<dbReference type="EMBL" id="JANKAS010000007">
    <property type="protein sequence ID" value="MCR1899098.1"/>
    <property type="molecule type" value="Genomic_DNA"/>
</dbReference>
<dbReference type="Pfam" id="PF00121">
    <property type="entry name" value="TIM"/>
    <property type="match status" value="1"/>
</dbReference>
<name>A0AAE3HH97_9FIRM</name>
<dbReference type="PROSITE" id="PS51440">
    <property type="entry name" value="TIM_2"/>
    <property type="match status" value="1"/>
</dbReference>
<dbReference type="Proteomes" id="UP001205748">
    <property type="component" value="Unassembled WGS sequence"/>
</dbReference>
<dbReference type="AlphaFoldDB" id="A0AAE3HH97"/>
<dbReference type="Gene3D" id="3.20.20.70">
    <property type="entry name" value="Aldolase class I"/>
    <property type="match status" value="1"/>
</dbReference>
<comment type="caution">
    <text evidence="2">The sequence shown here is derived from an EMBL/GenBank/DDBJ whole genome shotgun (WGS) entry which is preliminary data.</text>
</comment>